<reference evidence="4 5" key="1">
    <citation type="submission" date="2020-04" db="EMBL/GenBank/DDBJ databases">
        <title>Genome sequencing of novel species.</title>
        <authorList>
            <person name="Heo J."/>
            <person name="Kim S.-J."/>
            <person name="Kim J.-S."/>
            <person name="Hong S.-B."/>
            <person name="Kwon S.-W."/>
        </authorList>
    </citation>
    <scope>NUCLEOTIDE SEQUENCE [LARGE SCALE GENOMIC DNA]</scope>
    <source>
        <strain evidence="4 5">MFER-1</strain>
    </source>
</reference>
<dbReference type="Proteomes" id="UP000502248">
    <property type="component" value="Chromosome"/>
</dbReference>
<keyword evidence="1" id="KW-0560">Oxidoreductase</keyword>
<feature type="domain" description="GFO/IDH/MocA-like oxidoreductase" evidence="3">
    <location>
        <begin position="132"/>
        <end position="249"/>
    </location>
</feature>
<dbReference type="SUPFAM" id="SSF51735">
    <property type="entry name" value="NAD(P)-binding Rossmann-fold domains"/>
    <property type="match status" value="1"/>
</dbReference>
<dbReference type="GO" id="GO:0000166">
    <property type="term" value="F:nucleotide binding"/>
    <property type="evidence" value="ECO:0007669"/>
    <property type="project" value="InterPro"/>
</dbReference>
<dbReference type="RefSeq" id="WP_169279416.1">
    <property type="nucleotide sequence ID" value="NZ_CP051680.1"/>
</dbReference>
<dbReference type="InterPro" id="IPR036291">
    <property type="entry name" value="NAD(P)-bd_dom_sf"/>
</dbReference>
<evidence type="ECO:0000256" key="1">
    <source>
        <dbReference type="ARBA" id="ARBA00023002"/>
    </source>
</evidence>
<evidence type="ECO:0000313" key="5">
    <source>
        <dbReference type="Proteomes" id="UP000502248"/>
    </source>
</evidence>
<dbReference type="KEGG" id="cheb:HH215_07990"/>
<evidence type="ECO:0000259" key="2">
    <source>
        <dbReference type="Pfam" id="PF01408"/>
    </source>
</evidence>
<dbReference type="InterPro" id="IPR050463">
    <property type="entry name" value="Gfo/Idh/MocA_oxidrdct_glycsds"/>
</dbReference>
<proteinExistence type="predicted"/>
<keyword evidence="5" id="KW-1185">Reference proteome</keyword>
<gene>
    <name evidence="4" type="ORF">HH215_07990</name>
</gene>
<dbReference type="EMBL" id="CP051680">
    <property type="protein sequence ID" value="QJD83119.1"/>
    <property type="molecule type" value="Genomic_DNA"/>
</dbReference>
<protein>
    <submittedName>
        <fullName evidence="4">Gfo/Idh/MocA family oxidoreductase</fullName>
    </submittedName>
</protein>
<accession>A0A7Z2ZKT7</accession>
<dbReference type="Gene3D" id="3.30.360.10">
    <property type="entry name" value="Dihydrodipicolinate Reductase, domain 2"/>
    <property type="match status" value="1"/>
</dbReference>
<organism evidence="4 5">
    <name type="scientific">Cohnella herbarum</name>
    <dbReference type="NCBI Taxonomy" id="2728023"/>
    <lineage>
        <taxon>Bacteria</taxon>
        <taxon>Bacillati</taxon>
        <taxon>Bacillota</taxon>
        <taxon>Bacilli</taxon>
        <taxon>Bacillales</taxon>
        <taxon>Paenibacillaceae</taxon>
        <taxon>Cohnella</taxon>
    </lineage>
</organism>
<dbReference type="AlphaFoldDB" id="A0A7Z2ZKT7"/>
<name>A0A7Z2ZKT7_9BACL</name>
<sequence length="332" mass="36874">MRTLKVGIIGLGNWGLSHLEAYRQLPFVEVAAVCDANPERLRSAKEQYGITNVYADAQTMLNQEADIELVSIVTFERNHLQPTLLALEAGKHVIVEKPITTDPEEARQMLAASRQYGRYAVPGHLLRFEPKYAEIKQIIENGQIGKPVSIYLKRSRENGLFATYQRTHTVFELMIHDLDQAIWYAGGKVKKVYATGRTVTGAETPEILWAQLQFESGAVAVLHSNWMTPDAAGIAINDYTEVIGEKGIVQFDTNPAGVQVWTSSGRSTTDVSIHHRQNGRVIGCLAEQLNYVSQCIIYGRNPDWISFEDALHGIEVADAIVKSAAEGKEIIL</sequence>
<dbReference type="InterPro" id="IPR055170">
    <property type="entry name" value="GFO_IDH_MocA-like_dom"/>
</dbReference>
<dbReference type="Gene3D" id="3.40.50.720">
    <property type="entry name" value="NAD(P)-binding Rossmann-like Domain"/>
    <property type="match status" value="1"/>
</dbReference>
<dbReference type="Pfam" id="PF01408">
    <property type="entry name" value="GFO_IDH_MocA"/>
    <property type="match status" value="1"/>
</dbReference>
<dbReference type="SUPFAM" id="SSF55347">
    <property type="entry name" value="Glyceraldehyde-3-phosphate dehydrogenase-like, C-terminal domain"/>
    <property type="match status" value="1"/>
</dbReference>
<dbReference type="InterPro" id="IPR000683">
    <property type="entry name" value="Gfo/Idh/MocA-like_OxRdtase_N"/>
</dbReference>
<evidence type="ECO:0000313" key="4">
    <source>
        <dbReference type="EMBL" id="QJD83119.1"/>
    </source>
</evidence>
<dbReference type="Pfam" id="PF22725">
    <property type="entry name" value="GFO_IDH_MocA_C3"/>
    <property type="match status" value="1"/>
</dbReference>
<dbReference type="GO" id="GO:0016491">
    <property type="term" value="F:oxidoreductase activity"/>
    <property type="evidence" value="ECO:0007669"/>
    <property type="project" value="UniProtKB-KW"/>
</dbReference>
<evidence type="ECO:0000259" key="3">
    <source>
        <dbReference type="Pfam" id="PF22725"/>
    </source>
</evidence>
<dbReference type="PANTHER" id="PTHR43818">
    <property type="entry name" value="BCDNA.GH03377"/>
    <property type="match status" value="1"/>
</dbReference>
<feature type="domain" description="Gfo/Idh/MocA-like oxidoreductase N-terminal" evidence="2">
    <location>
        <begin position="4"/>
        <end position="121"/>
    </location>
</feature>
<dbReference type="PANTHER" id="PTHR43818:SF11">
    <property type="entry name" value="BCDNA.GH03377"/>
    <property type="match status" value="1"/>
</dbReference>